<sequence>MERYGQIRVGRRKYARGGYTDPSFPGFTPVICLTKSTAYGSLSPYVITDEKGRIMENIFQYSKAYAQVPKSTQTYSRYDHRVIWDHPAEIHVKDGALTDDYWNWRNKGMNCKDAVRYPVGFKHRHKCLYALSDNNLEEKLDYINSRKEIYLPLYKECIQDLPQFLELQHRVQQGEHLLIIEVDGPHEESMSYYKDKYGVNNDFIVTNTVLVTPENMEILLNDETHPFGHGYCLGLALLQ</sequence>
<dbReference type="EMBL" id="MK500567">
    <property type="protein sequence ID" value="QBK92085.1"/>
    <property type="molecule type" value="Genomic_DNA"/>
</dbReference>
<gene>
    <name evidence="1" type="ORF">LCPAC304_04320</name>
</gene>
<accession>A0A481Z9B3</accession>
<proteinExistence type="predicted"/>
<organism evidence="1">
    <name type="scientific">Pithovirus LCPAC304</name>
    <dbReference type="NCBI Taxonomy" id="2506594"/>
    <lineage>
        <taxon>Viruses</taxon>
        <taxon>Pithoviruses</taxon>
    </lineage>
</organism>
<evidence type="ECO:0000313" key="1">
    <source>
        <dbReference type="EMBL" id="QBK92085.1"/>
    </source>
</evidence>
<name>A0A481Z9B3_9VIRU</name>
<reference evidence="1" key="1">
    <citation type="journal article" date="2019" name="MBio">
        <title>Virus Genomes from Deep Sea Sediments Expand the Ocean Megavirome and Support Independent Origins of Viral Gigantism.</title>
        <authorList>
            <person name="Backstrom D."/>
            <person name="Yutin N."/>
            <person name="Jorgensen S.L."/>
            <person name="Dharamshi J."/>
            <person name="Homa F."/>
            <person name="Zaremba-Niedwiedzka K."/>
            <person name="Spang A."/>
            <person name="Wolf Y.I."/>
            <person name="Koonin E.V."/>
            <person name="Ettema T.J."/>
        </authorList>
    </citation>
    <scope>NUCLEOTIDE SEQUENCE</scope>
</reference>
<protein>
    <submittedName>
        <fullName evidence="1">Uncharacterized protein</fullName>
    </submittedName>
</protein>